<feature type="non-terminal residue" evidence="1">
    <location>
        <position position="65"/>
    </location>
</feature>
<feature type="non-terminal residue" evidence="1">
    <location>
        <position position="1"/>
    </location>
</feature>
<dbReference type="EMBL" id="JAMKFB020000007">
    <property type="protein sequence ID" value="KAL0189536.1"/>
    <property type="molecule type" value="Genomic_DNA"/>
</dbReference>
<protein>
    <submittedName>
        <fullName evidence="1">Uncharacterized protein</fullName>
    </submittedName>
</protein>
<accession>A0ABD0QTJ9</accession>
<dbReference type="Proteomes" id="UP001529510">
    <property type="component" value="Unassembled WGS sequence"/>
</dbReference>
<proteinExistence type="predicted"/>
<reference evidence="1 2" key="1">
    <citation type="submission" date="2024-05" db="EMBL/GenBank/DDBJ databases">
        <title>Genome sequencing and assembly of Indian major carp, Cirrhinus mrigala (Hamilton, 1822).</title>
        <authorList>
            <person name="Mohindra V."/>
            <person name="Chowdhury L.M."/>
            <person name="Lal K."/>
            <person name="Jena J.K."/>
        </authorList>
    </citation>
    <scope>NUCLEOTIDE SEQUENCE [LARGE SCALE GENOMIC DNA]</scope>
    <source>
        <strain evidence="1">CM1030</strain>
        <tissue evidence="1">Blood</tissue>
    </source>
</reference>
<keyword evidence="2" id="KW-1185">Reference proteome</keyword>
<name>A0ABD0QTJ9_CIRMR</name>
<evidence type="ECO:0000313" key="2">
    <source>
        <dbReference type="Proteomes" id="UP001529510"/>
    </source>
</evidence>
<gene>
    <name evidence="1" type="ORF">M9458_016635</name>
</gene>
<evidence type="ECO:0000313" key="1">
    <source>
        <dbReference type="EMBL" id="KAL0189536.1"/>
    </source>
</evidence>
<organism evidence="1 2">
    <name type="scientific">Cirrhinus mrigala</name>
    <name type="common">Mrigala</name>
    <dbReference type="NCBI Taxonomy" id="683832"/>
    <lineage>
        <taxon>Eukaryota</taxon>
        <taxon>Metazoa</taxon>
        <taxon>Chordata</taxon>
        <taxon>Craniata</taxon>
        <taxon>Vertebrata</taxon>
        <taxon>Euteleostomi</taxon>
        <taxon>Actinopterygii</taxon>
        <taxon>Neopterygii</taxon>
        <taxon>Teleostei</taxon>
        <taxon>Ostariophysi</taxon>
        <taxon>Cypriniformes</taxon>
        <taxon>Cyprinidae</taxon>
        <taxon>Labeoninae</taxon>
        <taxon>Labeonini</taxon>
        <taxon>Cirrhinus</taxon>
    </lineage>
</organism>
<dbReference type="AlphaFoldDB" id="A0ABD0QTJ9"/>
<sequence length="65" mass="6909">EDMDTDVDDEALRQLSSSGGRVVQHHPSLNTYTLSVGSEPGGAPPNLQADVLELSRLILSCCQGK</sequence>
<comment type="caution">
    <text evidence="1">The sequence shown here is derived from an EMBL/GenBank/DDBJ whole genome shotgun (WGS) entry which is preliminary data.</text>
</comment>